<dbReference type="GO" id="GO:0005634">
    <property type="term" value="C:nucleus"/>
    <property type="evidence" value="ECO:0007669"/>
    <property type="project" value="TreeGrafter"/>
</dbReference>
<dbReference type="Pfam" id="PF21125">
    <property type="entry name" value="MPN_2A_DUB_like"/>
    <property type="match status" value="1"/>
</dbReference>
<organism evidence="2 3">
    <name type="scientific">Jimgerdemannia flammicorona</name>
    <dbReference type="NCBI Taxonomy" id="994334"/>
    <lineage>
        <taxon>Eukaryota</taxon>
        <taxon>Fungi</taxon>
        <taxon>Fungi incertae sedis</taxon>
        <taxon>Mucoromycota</taxon>
        <taxon>Mucoromycotina</taxon>
        <taxon>Endogonomycetes</taxon>
        <taxon>Endogonales</taxon>
        <taxon>Endogonaceae</taxon>
        <taxon>Jimgerdemannia</taxon>
    </lineage>
</organism>
<dbReference type="Proteomes" id="UP000274822">
    <property type="component" value="Unassembled WGS sequence"/>
</dbReference>
<dbReference type="InterPro" id="IPR023238">
    <property type="entry name" value="FAM175"/>
</dbReference>
<dbReference type="PANTHER" id="PTHR31728:SF5">
    <property type="entry name" value="OS07G0540200 PROTEIN"/>
    <property type="match status" value="1"/>
</dbReference>
<dbReference type="PANTHER" id="PTHR31728">
    <property type="entry name" value="ABRAXAS FAMILY MEMBER"/>
    <property type="match status" value="1"/>
</dbReference>
<protein>
    <submittedName>
        <fullName evidence="2">Uncharacterized protein</fullName>
    </submittedName>
</protein>
<evidence type="ECO:0000313" key="2">
    <source>
        <dbReference type="EMBL" id="RUS24438.1"/>
    </source>
</evidence>
<proteinExistence type="predicted"/>
<dbReference type="AlphaFoldDB" id="A0A433Q3W2"/>
<feature type="non-terminal residue" evidence="2">
    <location>
        <position position="251"/>
    </location>
</feature>
<dbReference type="GO" id="GO:0031593">
    <property type="term" value="F:polyubiquitin modification-dependent protein binding"/>
    <property type="evidence" value="ECO:0007669"/>
    <property type="project" value="TreeGrafter"/>
</dbReference>
<feature type="region of interest" description="Disordered" evidence="1">
    <location>
        <begin position="217"/>
        <end position="237"/>
    </location>
</feature>
<evidence type="ECO:0000313" key="3">
    <source>
        <dbReference type="Proteomes" id="UP000274822"/>
    </source>
</evidence>
<accession>A0A433Q3W2</accession>
<gene>
    <name evidence="2" type="ORF">BC938DRAFT_473575</name>
</gene>
<keyword evidence="3" id="KW-1185">Reference proteome</keyword>
<dbReference type="EMBL" id="RBNJ01015996">
    <property type="protein sequence ID" value="RUS24438.1"/>
    <property type="molecule type" value="Genomic_DNA"/>
</dbReference>
<reference evidence="2 3" key="1">
    <citation type="journal article" date="2018" name="New Phytol.">
        <title>Phylogenomics of Endogonaceae and evolution of mycorrhizas within Mucoromycota.</title>
        <authorList>
            <person name="Chang Y."/>
            <person name="Desiro A."/>
            <person name="Na H."/>
            <person name="Sandor L."/>
            <person name="Lipzen A."/>
            <person name="Clum A."/>
            <person name="Barry K."/>
            <person name="Grigoriev I.V."/>
            <person name="Martin F.M."/>
            <person name="Stajich J.E."/>
            <person name="Smith M.E."/>
            <person name="Bonito G."/>
            <person name="Spatafora J.W."/>
        </authorList>
    </citation>
    <scope>NUCLEOTIDE SEQUENCE [LARGE SCALE GENOMIC DNA]</scope>
    <source>
        <strain evidence="2 3">AD002</strain>
    </source>
</reference>
<evidence type="ECO:0000256" key="1">
    <source>
        <dbReference type="SAM" id="MobiDB-lite"/>
    </source>
</evidence>
<name>A0A433Q3W2_9FUNG</name>
<sequence>MTARSPPAARMTGALLSALLYECSNAKADLEGFLTGSVATRKTQRMDDNSDTTVEIEEDFIGCLLLPILNDIFAVVPPETIVGYFRFRRQTLLVPSLRETTVYRTLCDHLDARRRMCCAVFRFSAKPPRATHTYAGYFPFCERSPSHHFARQLEKLAVTLVNMMESTAEYRSFISNLAPDMPYRYAFLLPFCADIILDARMLVHSYPDLTTIPSSQPNYSNLPPAHGDRHTTRTGRRAVRPHVRVLHVCAQ</sequence>
<comment type="caution">
    <text evidence="2">The sequence shown here is derived from an EMBL/GenBank/DDBJ whole genome shotgun (WGS) entry which is preliminary data.</text>
</comment>